<name>A0AAV1YZY3_9ARAC</name>
<feature type="compositionally biased region" description="Polar residues" evidence="3">
    <location>
        <begin position="787"/>
        <end position="797"/>
    </location>
</feature>
<evidence type="ECO:0000256" key="3">
    <source>
        <dbReference type="SAM" id="MobiDB-lite"/>
    </source>
</evidence>
<feature type="region of interest" description="Disordered" evidence="3">
    <location>
        <begin position="1522"/>
        <end position="1563"/>
    </location>
</feature>
<feature type="compositionally biased region" description="Polar residues" evidence="3">
    <location>
        <begin position="1534"/>
        <end position="1558"/>
    </location>
</feature>
<feature type="region of interest" description="Disordered" evidence="3">
    <location>
        <begin position="1928"/>
        <end position="1948"/>
    </location>
</feature>
<dbReference type="PANTHER" id="PTHR10063:SF11">
    <property type="entry name" value="RHO GTPASE-ACTIVATING PROTEIN CG5521-RELATED"/>
    <property type="match status" value="1"/>
</dbReference>
<evidence type="ECO:0000259" key="4">
    <source>
        <dbReference type="PROSITE" id="PS50085"/>
    </source>
</evidence>
<feature type="domain" description="Rap-GAP" evidence="4">
    <location>
        <begin position="1695"/>
        <end position="1904"/>
    </location>
</feature>
<dbReference type="PANTHER" id="PTHR10063">
    <property type="entry name" value="TUBERIN"/>
    <property type="match status" value="1"/>
</dbReference>
<feature type="compositionally biased region" description="Low complexity" evidence="3">
    <location>
        <begin position="1931"/>
        <end position="1947"/>
    </location>
</feature>
<keyword evidence="6" id="KW-1185">Reference proteome</keyword>
<dbReference type="Pfam" id="PF02145">
    <property type="entry name" value="Rap_GAP"/>
    <property type="match status" value="1"/>
</dbReference>
<evidence type="ECO:0000313" key="5">
    <source>
        <dbReference type="EMBL" id="CAL1264599.1"/>
    </source>
</evidence>
<feature type="compositionally biased region" description="Polar residues" evidence="3">
    <location>
        <begin position="766"/>
        <end position="775"/>
    </location>
</feature>
<accession>A0AAV1YZY3</accession>
<feature type="region of interest" description="Disordered" evidence="3">
    <location>
        <begin position="911"/>
        <end position="930"/>
    </location>
</feature>
<dbReference type="GO" id="GO:0051056">
    <property type="term" value="P:regulation of small GTPase mediated signal transduction"/>
    <property type="evidence" value="ECO:0007669"/>
    <property type="project" value="InterPro"/>
</dbReference>
<keyword evidence="1" id="KW-0343">GTPase activation</keyword>
<feature type="compositionally biased region" description="Polar residues" evidence="3">
    <location>
        <begin position="1358"/>
        <end position="1367"/>
    </location>
</feature>
<feature type="region of interest" description="Disordered" evidence="3">
    <location>
        <begin position="1358"/>
        <end position="1379"/>
    </location>
</feature>
<evidence type="ECO:0000256" key="1">
    <source>
        <dbReference type="ARBA" id="ARBA00022468"/>
    </source>
</evidence>
<dbReference type="InterPro" id="IPR046859">
    <property type="entry name" value="RGPA/RALGAPB_N"/>
</dbReference>
<dbReference type="InterPro" id="IPR027107">
    <property type="entry name" value="Tuberin/Ral-act_asu"/>
</dbReference>
<feature type="compositionally biased region" description="Polar residues" evidence="3">
    <location>
        <begin position="1965"/>
        <end position="1992"/>
    </location>
</feature>
<dbReference type="InterPro" id="IPR035974">
    <property type="entry name" value="Rap/Ran-GAP_sf"/>
</dbReference>
<organism evidence="5 6">
    <name type="scientific">Larinioides sclopetarius</name>
    <dbReference type="NCBI Taxonomy" id="280406"/>
    <lineage>
        <taxon>Eukaryota</taxon>
        <taxon>Metazoa</taxon>
        <taxon>Ecdysozoa</taxon>
        <taxon>Arthropoda</taxon>
        <taxon>Chelicerata</taxon>
        <taxon>Arachnida</taxon>
        <taxon>Araneae</taxon>
        <taxon>Araneomorphae</taxon>
        <taxon>Entelegynae</taxon>
        <taxon>Araneoidea</taxon>
        <taxon>Araneidae</taxon>
        <taxon>Larinioides</taxon>
    </lineage>
</organism>
<dbReference type="SUPFAM" id="SSF111347">
    <property type="entry name" value="Rap/Ran-GAP"/>
    <property type="match status" value="1"/>
</dbReference>
<dbReference type="Pfam" id="PF20412">
    <property type="entry name" value="RALGAPB_N"/>
    <property type="match status" value="1"/>
</dbReference>
<feature type="region of interest" description="Disordered" evidence="3">
    <location>
        <begin position="766"/>
        <end position="797"/>
    </location>
</feature>
<feature type="compositionally biased region" description="Low complexity" evidence="3">
    <location>
        <begin position="363"/>
        <end position="374"/>
    </location>
</feature>
<sequence>MFSKKPHSDVKKSSQKVLDPKKDCLSRLKHLRIVLDNSDTAEAKSFFESNYSHIYYIFYDVFISAENNLKQRAHHRTAREDLEIVRFIFEKLLVLLPELINRRWQCHSIKRIIKKFLHYGNSTKLRRDGVRLFLLWYQILGENAPEELDSIFTSLVPGLIPGVPNPYIVPPNSSQGHGLYNRSNASSENYQETSTFYASTTDTPEAAPISPIEIMPILPPLSGEQLPDDCTRFYLDCLLEYMVSQVCKVEWKDKSEARYLKSFQFLFEKFKKYYLPHIFPGFSCTMNLFSPTLDLPALRRESDLKIEHDSTRFSQKDTILHCQSTVIRWTTHFTQYMKKTNVTFQQPVQNETKEQNDSNRPATSSENENNQSSTNLLTASSYGLERDPSSTSLGNDDLSFRDFTIVRDTLYCSRENINMVNEVFRQAFHMHFRFASTMRKVVGVYREWIHKNSADKPLFLEEPIQPVSDSKEDKVDGIRSSKVQDSVLASQDQELPGTRLRKDSYLKAIHSDNNHLRAGMQNMLIVFLTNAANVFLLDLSHDNLHMLEEQVDMCKRVLNIYRYMVMNVQMERRVWEQLLKVLLQITSLVLKEVPPARKEDTLGGRLAPALFQTLIVTWIKANLNVVISTELWDKFLSVLSSLTLWEELIKEWAKTMETLTRVLAKQVYCLDLNDLPLERLSEQKMKKNRGIRKTIIGNLDEKFEKCKSKSESAGGKGNFLAGSLFDENSSQGARLLLFRNYVQIRLELNRYSGGVFRYLAANRNSSQPITRTRSGSGDHIHKRGHSSDGSGIRRSNSDSNLFKRHRLQTAKDHGVAYSTEQKQFFVTGASPSIDDEFSKALPPFEEYKDQVKKIYYKHRSKSLDFLSHRAESPCFSESSECRSRSPSPTPSSGLENTSIKDSPMQIDAVVSSTDNSCNNSEIGTGNSMEARSVMSGGTTRGWMPDVAVVLWKRMLGTLGDINKIKDASVHAQVLKYLVDLSELFIKIRDNLGVTLDNHSTPPPPELVPPLLLVAPWLFEALNLPDKYKEGKLLAFKLLCILIVRRHDISLPKEYIAHFYYAVHYGLMANDQDIINTIVRHCGPSFFSIGLPGSTLLIMDFIYAADTVISSSDIKGVPRTEAMSILGALLCLTNVYKEIPTLQPSSTELFTIACKDAKDHITSILFKAGKREPAGLARCIAVNSIGIYLYEELMNKTNHYRIKEAVTVLLIAVRSAISSWLNKPRTKEFNCKAVARVASDMLLLLCDHGEELRKNYSDLCRTVIEVLSSTLENLLPNSDAAIAEDDKKLILSLIHCIGEWCFITKIGSPYATEQDFVPLLSVFKVLNAAASGRKLDTPQGTQSLTELSTPDVDPNVQVENFQEGTTPTPSVPPRSLQSPEKARSADSSFFKTLQTQDCNLVIRLASKSLMYHLINHLGHFPMGIGASRLTSLVNEHDDVPNLTGDELSAEVFHAPNVQFFVLNNSSIVSFVEIPALDMPGGGATAGLTTSKSQVRIIIRDLGGKFSWDSSILYGPPDLYYSSPDSDPFSAPPSLEVSQGHQPTSSLNSDGYCSSLSSQGLRHRPKDLLPTVENSADDLDNLDDLLQYIGFTSSECVCIPGQPLNSASRLQNEDGRQKEMETINVILNQRNQEHSQSLRFSLNSCMEAKGVQSPHPVDANSQFQHCRLLLNQLGFTSWERRSQFDLLKKNEQLLRELRNLDKQFCRDTHKIAVIYAAVGQEDKNSILSNLGASLEFEEFVAGLGWEVELESHPGFLGGLQRNKSTGDTSPYYATPFTEVMFHVSTRMSTIFEADTIHKKVCHLGNDEVHIVWSEHSRDYRKEIIATEFCDVLIVIYPLGGRMYRIHISRKLGIPFFGPLFNGAIVGHKVLPGLVRATAINANRAKRSLISLYMNYFEERHKSLETIVQNHKDQTTFEQFAASVYSPAPPKTYAASRSSGPPSRADSSCSKGIPNLAAALLDAHSKGSAYSPSMRSRTASQSTAEDMSPHSSPQVSLRDRPLSSSQSQT</sequence>
<protein>
    <recommendedName>
        <fullName evidence="4">Rap-GAP domain-containing protein</fullName>
    </recommendedName>
</protein>
<feature type="region of interest" description="Disordered" evidence="3">
    <location>
        <begin position="1964"/>
        <end position="2006"/>
    </location>
</feature>
<dbReference type="GO" id="GO:0005096">
    <property type="term" value="F:GTPase activator activity"/>
    <property type="evidence" value="ECO:0007669"/>
    <property type="project" value="UniProtKB-KW"/>
</dbReference>
<comment type="caution">
    <text evidence="5">The sequence shown here is derived from an EMBL/GenBank/DDBJ whole genome shotgun (WGS) entry which is preliminary data.</text>
</comment>
<dbReference type="EMBL" id="CAXIEN010000014">
    <property type="protein sequence ID" value="CAL1264599.1"/>
    <property type="molecule type" value="Genomic_DNA"/>
</dbReference>
<dbReference type="FunFam" id="3.40.50.11210:FF:000001">
    <property type="entry name" value="Ral GTPase-activating protein subunit alpha-1 isoform 1"/>
    <property type="match status" value="1"/>
</dbReference>
<reference evidence="5 6" key="1">
    <citation type="submission" date="2024-04" db="EMBL/GenBank/DDBJ databases">
        <authorList>
            <person name="Rising A."/>
            <person name="Reimegard J."/>
            <person name="Sonavane S."/>
            <person name="Akerstrom W."/>
            <person name="Nylinder S."/>
            <person name="Hedman E."/>
            <person name="Kallberg Y."/>
        </authorList>
    </citation>
    <scope>NUCLEOTIDE SEQUENCE [LARGE SCALE GENOMIC DNA]</scope>
</reference>
<dbReference type="InterPro" id="IPR000331">
    <property type="entry name" value="Rap/Ran_GAP_dom"/>
</dbReference>
<feature type="compositionally biased region" description="Polar residues" evidence="3">
    <location>
        <begin position="911"/>
        <end position="929"/>
    </location>
</feature>
<evidence type="ECO:0000313" key="6">
    <source>
        <dbReference type="Proteomes" id="UP001497382"/>
    </source>
</evidence>
<feature type="compositionally biased region" description="Low complexity" evidence="3">
    <location>
        <begin position="1522"/>
        <end position="1533"/>
    </location>
</feature>
<dbReference type="GO" id="GO:0005634">
    <property type="term" value="C:nucleus"/>
    <property type="evidence" value="ECO:0007669"/>
    <property type="project" value="InterPro"/>
</dbReference>
<dbReference type="Proteomes" id="UP001497382">
    <property type="component" value="Unassembled WGS sequence"/>
</dbReference>
<dbReference type="Gene3D" id="3.40.50.11210">
    <property type="entry name" value="Rap/Ran-GAP"/>
    <property type="match status" value="1"/>
</dbReference>
<gene>
    <name evidence="5" type="ORF">LARSCL_LOCUS2083</name>
</gene>
<keyword evidence="2" id="KW-0597">Phosphoprotein</keyword>
<feature type="region of interest" description="Disordered" evidence="3">
    <location>
        <begin position="344"/>
        <end position="374"/>
    </location>
</feature>
<feature type="compositionally biased region" description="Low complexity" evidence="3">
    <location>
        <begin position="876"/>
        <end position="892"/>
    </location>
</feature>
<dbReference type="GO" id="GO:0005737">
    <property type="term" value="C:cytoplasm"/>
    <property type="evidence" value="ECO:0007669"/>
    <property type="project" value="TreeGrafter"/>
</dbReference>
<dbReference type="PROSITE" id="PS50085">
    <property type="entry name" value="RAPGAP"/>
    <property type="match status" value="1"/>
</dbReference>
<feature type="region of interest" description="Disordered" evidence="3">
    <location>
        <begin position="876"/>
        <end position="902"/>
    </location>
</feature>
<evidence type="ECO:0000256" key="2">
    <source>
        <dbReference type="ARBA" id="ARBA00022553"/>
    </source>
</evidence>
<proteinExistence type="predicted"/>